<evidence type="ECO:0000313" key="1">
    <source>
        <dbReference type="EMBL" id="KAI9907923.1"/>
    </source>
</evidence>
<comment type="caution">
    <text evidence="1">The sequence shown here is derived from an EMBL/GenBank/DDBJ whole genome shotgun (WGS) entry which is preliminary data.</text>
</comment>
<proteinExistence type="predicted"/>
<protein>
    <submittedName>
        <fullName evidence="1">Uncharacterized protein</fullName>
    </submittedName>
</protein>
<organism evidence="1 2">
    <name type="scientific">Peronosclerospora sorghi</name>
    <dbReference type="NCBI Taxonomy" id="230839"/>
    <lineage>
        <taxon>Eukaryota</taxon>
        <taxon>Sar</taxon>
        <taxon>Stramenopiles</taxon>
        <taxon>Oomycota</taxon>
        <taxon>Peronosporomycetes</taxon>
        <taxon>Peronosporales</taxon>
        <taxon>Peronosporaceae</taxon>
        <taxon>Peronosclerospora</taxon>
    </lineage>
</organism>
<sequence length="255" mass="28933">MPRRKARKFTKVLSSIDACLRGTIRGLLLADTFTAFVVSSVISYDLETIWRFMLVFTAADLLQRVHAEFFEPRPVEVSLFLDKYSTFSSKATDKWIGGVEEEKVSPTARSLRCTRSGRVLDEMLPEPSFTTAQRLLETLEGWDGKDSETYAAVKLVAQLAQTSPSEKLQPLSNIRDVCARLACLLPLHTCFVRCMNLFWRSLALKRTRTLHVPSLADISRSSDATFEQIWRWCVDRNANKMFLASAMPGDKCEHT</sequence>
<keyword evidence="2" id="KW-1185">Reference proteome</keyword>
<gene>
    <name evidence="1" type="ORF">PsorP6_004293</name>
</gene>
<reference evidence="1 2" key="1">
    <citation type="journal article" date="2022" name="bioRxiv">
        <title>The genome of the oomycete Peronosclerospora sorghi, a cosmopolitan pathogen of maize and sorghum, is inflated with dispersed pseudogenes.</title>
        <authorList>
            <person name="Fletcher K."/>
            <person name="Martin F."/>
            <person name="Isakeit T."/>
            <person name="Cavanaugh K."/>
            <person name="Magill C."/>
            <person name="Michelmore R."/>
        </authorList>
    </citation>
    <scope>NUCLEOTIDE SEQUENCE [LARGE SCALE GENOMIC DNA]</scope>
    <source>
        <strain evidence="1">P6</strain>
    </source>
</reference>
<evidence type="ECO:0000313" key="2">
    <source>
        <dbReference type="Proteomes" id="UP001163321"/>
    </source>
</evidence>
<name>A0ACC0VQC7_9STRA</name>
<dbReference type="EMBL" id="CM047587">
    <property type="protein sequence ID" value="KAI9907923.1"/>
    <property type="molecule type" value="Genomic_DNA"/>
</dbReference>
<accession>A0ACC0VQC7</accession>
<dbReference type="Proteomes" id="UP001163321">
    <property type="component" value="Chromosome 8"/>
</dbReference>